<evidence type="ECO:0000313" key="2">
    <source>
        <dbReference type="Proteomes" id="UP000663848"/>
    </source>
</evidence>
<dbReference type="AlphaFoldDB" id="A0A821T0A2"/>
<proteinExistence type="predicted"/>
<name>A0A821T0A2_9BILA</name>
<gene>
    <name evidence="1" type="ORF">QYT958_LOCUS28168</name>
</gene>
<evidence type="ECO:0000313" key="1">
    <source>
        <dbReference type="EMBL" id="CAF4864409.1"/>
    </source>
</evidence>
<accession>A0A821T0A2</accession>
<protein>
    <submittedName>
        <fullName evidence="1">Uncharacterized protein</fullName>
    </submittedName>
</protein>
<feature type="non-terminal residue" evidence="1">
    <location>
        <position position="1"/>
    </location>
</feature>
<organism evidence="1 2">
    <name type="scientific">Rotaria socialis</name>
    <dbReference type="NCBI Taxonomy" id="392032"/>
    <lineage>
        <taxon>Eukaryota</taxon>
        <taxon>Metazoa</taxon>
        <taxon>Spiralia</taxon>
        <taxon>Gnathifera</taxon>
        <taxon>Rotifera</taxon>
        <taxon>Eurotatoria</taxon>
        <taxon>Bdelloidea</taxon>
        <taxon>Philodinida</taxon>
        <taxon>Philodinidae</taxon>
        <taxon>Rotaria</taxon>
    </lineage>
</organism>
<reference evidence="1" key="1">
    <citation type="submission" date="2021-02" db="EMBL/GenBank/DDBJ databases">
        <authorList>
            <person name="Nowell W R."/>
        </authorList>
    </citation>
    <scope>NUCLEOTIDE SEQUENCE</scope>
</reference>
<dbReference type="Proteomes" id="UP000663848">
    <property type="component" value="Unassembled WGS sequence"/>
</dbReference>
<dbReference type="EMBL" id="CAJOBR010007516">
    <property type="protein sequence ID" value="CAF4864409.1"/>
    <property type="molecule type" value="Genomic_DNA"/>
</dbReference>
<sequence length="161" mass="18192">DARKLKCKGRVHTNNINTILLHENDSHNHNGSAVSTEIRLLEEKVRDRAMNCNEATQTVIDICLVNLSDNAIARLPNFKHVKRTIRNRRGQNGLPKIPHDKTFDQIPDQLSTTKRITVFLRYDSGSGNDRIIILSSTEQLQLLENGEELLVNGTFKVGIVN</sequence>
<comment type="caution">
    <text evidence="1">The sequence shown here is derived from an EMBL/GenBank/DDBJ whole genome shotgun (WGS) entry which is preliminary data.</text>
</comment>